<dbReference type="EMBL" id="JAQQWM010000003">
    <property type="protein sequence ID" value="KAK8073157.1"/>
    <property type="molecule type" value="Genomic_DNA"/>
</dbReference>
<dbReference type="PANTHER" id="PTHR43037:SF3">
    <property type="entry name" value="FERULOYL ESTERASE B"/>
    <property type="match status" value="1"/>
</dbReference>
<evidence type="ECO:0000256" key="2">
    <source>
        <dbReference type="ARBA" id="ARBA00022487"/>
    </source>
</evidence>
<feature type="chain" id="PRO_5044997063" description="Carboxylic ester hydrolase" evidence="9">
    <location>
        <begin position="22"/>
        <end position="301"/>
    </location>
</feature>
<dbReference type="InterPro" id="IPR001375">
    <property type="entry name" value="Peptidase_S9_cat"/>
</dbReference>
<keyword evidence="5 9" id="KW-0378">Hydrolase</keyword>
<dbReference type="SUPFAM" id="SSF53474">
    <property type="entry name" value="alpha/beta-Hydrolases"/>
    <property type="match status" value="2"/>
</dbReference>
<comment type="caution">
    <text evidence="11">The sequence shown here is derived from an EMBL/GenBank/DDBJ whole genome shotgun (WGS) entry which is preliminary data.</text>
</comment>
<reference evidence="11 12" key="1">
    <citation type="submission" date="2023-01" db="EMBL/GenBank/DDBJ databases">
        <title>Analysis of 21 Apiospora genomes using comparative genomics revels a genus with tremendous synthesis potential of carbohydrate active enzymes and secondary metabolites.</title>
        <authorList>
            <person name="Sorensen T."/>
        </authorList>
    </citation>
    <scope>NUCLEOTIDE SEQUENCE [LARGE SCALE GENOMIC DNA]</scope>
    <source>
        <strain evidence="11 12">CBS 83171</strain>
    </source>
</reference>
<organism evidence="11 12">
    <name type="scientific">Apiospora saccharicola</name>
    <dbReference type="NCBI Taxonomy" id="335842"/>
    <lineage>
        <taxon>Eukaryota</taxon>
        <taxon>Fungi</taxon>
        <taxon>Dikarya</taxon>
        <taxon>Ascomycota</taxon>
        <taxon>Pezizomycotina</taxon>
        <taxon>Sordariomycetes</taxon>
        <taxon>Xylariomycetidae</taxon>
        <taxon>Amphisphaeriales</taxon>
        <taxon>Apiosporaceae</taxon>
        <taxon>Apiospora</taxon>
    </lineage>
</organism>
<evidence type="ECO:0000256" key="4">
    <source>
        <dbReference type="ARBA" id="ARBA00022729"/>
    </source>
</evidence>
<evidence type="ECO:0000259" key="10">
    <source>
        <dbReference type="Pfam" id="PF00326"/>
    </source>
</evidence>
<dbReference type="Pfam" id="PF00326">
    <property type="entry name" value="Peptidase_S9"/>
    <property type="match status" value="1"/>
</dbReference>
<comment type="function">
    <text evidence="9">Esterase involved in the hydrolysis of xylan, a major structural heterogeneous polysaccharide found in plant biomass representing the second most abundant polysaccharide in the biosphere, after cellulose.</text>
</comment>
<dbReference type="PANTHER" id="PTHR43037">
    <property type="entry name" value="UNNAMED PRODUCT-RELATED"/>
    <property type="match status" value="1"/>
</dbReference>
<dbReference type="InterPro" id="IPR029058">
    <property type="entry name" value="AB_hydrolase_fold"/>
</dbReference>
<keyword evidence="8 9" id="KW-0624">Polysaccharide degradation</keyword>
<keyword evidence="6" id="KW-0325">Glycoprotein</keyword>
<dbReference type="InterPro" id="IPR010126">
    <property type="entry name" value="Esterase_phb"/>
</dbReference>
<evidence type="ECO:0000313" key="12">
    <source>
        <dbReference type="Proteomes" id="UP001446871"/>
    </source>
</evidence>
<accession>A0ABR1VPM4</accession>
<evidence type="ECO:0000256" key="9">
    <source>
        <dbReference type="RuleBase" id="RU367147"/>
    </source>
</evidence>
<keyword evidence="2 9" id="KW-0719">Serine esterase</keyword>
<evidence type="ECO:0000256" key="6">
    <source>
        <dbReference type="ARBA" id="ARBA00023180"/>
    </source>
</evidence>
<evidence type="ECO:0000256" key="5">
    <source>
        <dbReference type="ARBA" id="ARBA00022801"/>
    </source>
</evidence>
<feature type="signal peptide" evidence="9">
    <location>
        <begin position="1"/>
        <end position="21"/>
    </location>
</feature>
<dbReference type="Gene3D" id="3.40.50.1820">
    <property type="entry name" value="alpha/beta hydrolase"/>
    <property type="match status" value="1"/>
</dbReference>
<sequence>MVRTGLLYSAAAFLLASSTQALSLESVTNWGGSNPSNLKLDIYVPKNKAASPALILALHPCGGSGPSYAQYQADYTQMAEQKGFVVAYPTATNDSNCWDVSSPMALKHEGGGDPTTLNNMVKYLTQKYNVDKTKIFATGSSSGCMMTNVMLAIYPDVFAAGSCYSGVAAGCLVGSPGNSPTSSDRTCANGKVNKSGPEWAKLVKSFYPGYSGSYPRMMTFHGTADNLVFPANLDEQLKEWSALLNVGFTMNATNQPSQGYTKMVYGDGSKLMGFLAQNVGHTVPVHKELDLQWFGITEGRV</sequence>
<dbReference type="Proteomes" id="UP001446871">
    <property type="component" value="Unassembled WGS sequence"/>
</dbReference>
<dbReference type="InterPro" id="IPR050955">
    <property type="entry name" value="Plant_Biomass_Hydrol_Est"/>
</dbReference>
<keyword evidence="7 9" id="KW-0119">Carbohydrate metabolism</keyword>
<comment type="subcellular location">
    <subcellularLocation>
        <location evidence="1 9">Secreted</location>
    </subcellularLocation>
</comment>
<dbReference type="NCBIfam" id="TIGR01840">
    <property type="entry name" value="esterase_phb"/>
    <property type="match status" value="1"/>
</dbReference>
<proteinExistence type="inferred from homology"/>
<keyword evidence="3 9" id="KW-0964">Secreted</keyword>
<evidence type="ECO:0000256" key="1">
    <source>
        <dbReference type="ARBA" id="ARBA00004613"/>
    </source>
</evidence>
<protein>
    <recommendedName>
        <fullName evidence="9">Carboxylic ester hydrolase</fullName>
        <ecNumber evidence="9">3.1.1.-</ecNumber>
    </recommendedName>
</protein>
<evidence type="ECO:0000256" key="3">
    <source>
        <dbReference type="ARBA" id="ARBA00022525"/>
    </source>
</evidence>
<evidence type="ECO:0000256" key="8">
    <source>
        <dbReference type="ARBA" id="ARBA00023326"/>
    </source>
</evidence>
<comment type="similarity">
    <text evidence="9">Belongs to the carbohydrate esterase 1 (CE1) family.</text>
</comment>
<dbReference type="EC" id="3.1.1.-" evidence="9"/>
<keyword evidence="4 9" id="KW-0732">Signal</keyword>
<feature type="domain" description="Peptidase S9 prolyl oligopeptidase catalytic" evidence="10">
    <location>
        <begin position="105"/>
        <end position="232"/>
    </location>
</feature>
<keyword evidence="12" id="KW-1185">Reference proteome</keyword>
<evidence type="ECO:0000256" key="7">
    <source>
        <dbReference type="ARBA" id="ARBA00023277"/>
    </source>
</evidence>
<gene>
    <name evidence="11" type="ORF">PG996_006505</name>
</gene>
<evidence type="ECO:0000313" key="11">
    <source>
        <dbReference type="EMBL" id="KAK8073157.1"/>
    </source>
</evidence>
<name>A0ABR1VPM4_9PEZI</name>